<keyword evidence="1" id="KW-0472">Membrane</keyword>
<evidence type="ECO:0000313" key="3">
    <source>
        <dbReference type="Proteomes" id="UP001564760"/>
    </source>
</evidence>
<name>A0ABV4C711_9MYCO</name>
<dbReference type="Proteomes" id="UP001564760">
    <property type="component" value="Unassembled WGS sequence"/>
</dbReference>
<gene>
    <name evidence="2" type="ORF">AB8998_25615</name>
</gene>
<evidence type="ECO:0000313" key="2">
    <source>
        <dbReference type="EMBL" id="MEY8018100.1"/>
    </source>
</evidence>
<keyword evidence="1" id="KW-1133">Transmembrane helix</keyword>
<accession>A0ABV4C711</accession>
<sequence>MIHGVLLRWVVTGLFALGAIECALPILTRRRPWPMVLSHGLHVVMAVAMAAMAWPWSMRAPTTALTVVFLLAAAWFATMALAAARTPAQRRLSGYHVLMMLATAWMYAAMNGPPTTAPAPARSGAAMPGMDMAATGTPPYAAWITAMDWLGALIFGAATLFWTLRYLTGTARLKSLGNLAQAAMAAGMAVLFLAAVSRI</sequence>
<reference evidence="2 3" key="1">
    <citation type="submission" date="2024-08" db="EMBL/GenBank/DDBJ databases">
        <title>Mycobacterium servetensis sp. nov., a novel rapid-growing mycobacterial species recovered from a human patient in Zaragoza, Spain.</title>
        <authorList>
            <person name="Tristancho-Baro A.I."/>
            <person name="Buenestado-Serrano S."/>
            <person name="Garcia De Viedma D."/>
            <person name="Milagro-Beamonte A."/>
            <person name="Burillo N."/>
            <person name="Sanz S."/>
            <person name="Lopez-Calleja A.I."/>
            <person name="Penas-Utrilla D."/>
            <person name="Guardingo M."/>
            <person name="Garcia M.J."/>
            <person name="Vinuelas-Bayon J."/>
        </authorList>
    </citation>
    <scope>NUCLEOTIDE SEQUENCE [LARGE SCALE GENOMIC DNA]</scope>
    <source>
        <strain evidence="3">HUMS_12744610</strain>
    </source>
</reference>
<dbReference type="RefSeq" id="WP_369740739.1">
    <property type="nucleotide sequence ID" value="NZ_JBGEDP010000001.1"/>
</dbReference>
<feature type="transmembrane region" description="Helical" evidence="1">
    <location>
        <begin position="63"/>
        <end position="83"/>
    </location>
</feature>
<organism evidence="2 3">
    <name type="scientific">Mycobacterium servetii</name>
    <dbReference type="NCBI Taxonomy" id="3237418"/>
    <lineage>
        <taxon>Bacteria</taxon>
        <taxon>Bacillati</taxon>
        <taxon>Actinomycetota</taxon>
        <taxon>Actinomycetes</taxon>
        <taxon>Mycobacteriales</taxon>
        <taxon>Mycobacteriaceae</taxon>
        <taxon>Mycobacterium</taxon>
    </lineage>
</organism>
<dbReference type="Pfam" id="PF17197">
    <property type="entry name" value="DUF5134"/>
    <property type="match status" value="1"/>
</dbReference>
<evidence type="ECO:0000256" key="1">
    <source>
        <dbReference type="SAM" id="Phobius"/>
    </source>
</evidence>
<feature type="transmembrane region" description="Helical" evidence="1">
    <location>
        <begin position="6"/>
        <end position="27"/>
    </location>
</feature>
<dbReference type="EMBL" id="JBGEDP010000001">
    <property type="protein sequence ID" value="MEY8018100.1"/>
    <property type="molecule type" value="Genomic_DNA"/>
</dbReference>
<proteinExistence type="predicted"/>
<comment type="caution">
    <text evidence="2">The sequence shown here is derived from an EMBL/GenBank/DDBJ whole genome shotgun (WGS) entry which is preliminary data.</text>
</comment>
<feature type="transmembrane region" description="Helical" evidence="1">
    <location>
        <begin position="39"/>
        <end position="57"/>
    </location>
</feature>
<dbReference type="InterPro" id="IPR033458">
    <property type="entry name" value="DUF5134"/>
</dbReference>
<protein>
    <submittedName>
        <fullName evidence="2">DUF5134 domain-containing protein</fullName>
    </submittedName>
</protein>
<keyword evidence="3" id="KW-1185">Reference proteome</keyword>
<feature type="transmembrane region" description="Helical" evidence="1">
    <location>
        <begin position="140"/>
        <end position="164"/>
    </location>
</feature>
<feature type="transmembrane region" description="Helical" evidence="1">
    <location>
        <begin position="92"/>
        <end position="110"/>
    </location>
</feature>
<keyword evidence="1" id="KW-0812">Transmembrane</keyword>
<feature type="transmembrane region" description="Helical" evidence="1">
    <location>
        <begin position="176"/>
        <end position="196"/>
    </location>
</feature>